<protein>
    <submittedName>
        <fullName evidence="1">Uncharacterized protein</fullName>
    </submittedName>
</protein>
<reference evidence="1 2" key="1">
    <citation type="journal article" date="2015" name="Genome Biol.">
        <title>Comparative genomics of Steinernema reveals deeply conserved gene regulatory networks.</title>
        <authorList>
            <person name="Dillman A.R."/>
            <person name="Macchietto M."/>
            <person name="Porter C.F."/>
            <person name="Rogers A."/>
            <person name="Williams B."/>
            <person name="Antoshechkin I."/>
            <person name="Lee M.M."/>
            <person name="Goodwin Z."/>
            <person name="Lu X."/>
            <person name="Lewis E.E."/>
            <person name="Goodrich-Blair H."/>
            <person name="Stock S.P."/>
            <person name="Adams B.J."/>
            <person name="Sternberg P.W."/>
            <person name="Mortazavi A."/>
        </authorList>
    </citation>
    <scope>NUCLEOTIDE SEQUENCE [LARGE SCALE GENOMIC DNA]</scope>
    <source>
        <strain evidence="1 2">ALL</strain>
    </source>
</reference>
<name>A0A4U5PBZ7_STECR</name>
<evidence type="ECO:0000313" key="1">
    <source>
        <dbReference type="EMBL" id="TKR93907.1"/>
    </source>
</evidence>
<gene>
    <name evidence="1" type="ORF">L596_008275</name>
</gene>
<organism evidence="1 2">
    <name type="scientific">Steinernema carpocapsae</name>
    <name type="common">Entomopathogenic nematode</name>
    <dbReference type="NCBI Taxonomy" id="34508"/>
    <lineage>
        <taxon>Eukaryota</taxon>
        <taxon>Metazoa</taxon>
        <taxon>Ecdysozoa</taxon>
        <taxon>Nematoda</taxon>
        <taxon>Chromadorea</taxon>
        <taxon>Rhabditida</taxon>
        <taxon>Tylenchina</taxon>
        <taxon>Panagrolaimomorpha</taxon>
        <taxon>Strongyloidoidea</taxon>
        <taxon>Steinernematidae</taxon>
        <taxon>Steinernema</taxon>
    </lineage>
</organism>
<dbReference type="Proteomes" id="UP000298663">
    <property type="component" value="Unassembled WGS sequence"/>
</dbReference>
<reference evidence="1 2" key="2">
    <citation type="journal article" date="2019" name="G3 (Bethesda)">
        <title>Hybrid Assembly of the Genome of the Entomopathogenic Nematode Steinernema carpocapsae Identifies the X-Chromosome.</title>
        <authorList>
            <person name="Serra L."/>
            <person name="Macchietto M."/>
            <person name="Macias-Munoz A."/>
            <person name="McGill C.J."/>
            <person name="Rodriguez I.M."/>
            <person name="Rodriguez B."/>
            <person name="Murad R."/>
            <person name="Mortazavi A."/>
        </authorList>
    </citation>
    <scope>NUCLEOTIDE SEQUENCE [LARGE SCALE GENOMIC DNA]</scope>
    <source>
        <strain evidence="1 2">ALL</strain>
    </source>
</reference>
<comment type="caution">
    <text evidence="1">The sequence shown here is derived from an EMBL/GenBank/DDBJ whole genome shotgun (WGS) entry which is preliminary data.</text>
</comment>
<keyword evidence="2" id="KW-1185">Reference proteome</keyword>
<accession>A0A4U5PBZ7</accession>
<dbReference type="AlphaFoldDB" id="A0A4U5PBZ7"/>
<sequence length="86" mass="9611">MLPQLLSCDWNESPVYLVENPHFEPRRIAEEDFACFAAFFPNLAYTPPNPLHVHGQFPLLFPRLDLPISAAAGVIVSSRRLGFSAS</sequence>
<evidence type="ECO:0000313" key="2">
    <source>
        <dbReference type="Proteomes" id="UP000298663"/>
    </source>
</evidence>
<proteinExistence type="predicted"/>
<dbReference type="EMBL" id="AZBU02000002">
    <property type="protein sequence ID" value="TKR93907.1"/>
    <property type="molecule type" value="Genomic_DNA"/>
</dbReference>